<keyword evidence="2" id="KW-1185">Reference proteome</keyword>
<name>A0ACC0VUF3_9STRA</name>
<dbReference type="EMBL" id="CM047585">
    <property type="protein sequence ID" value="KAI9910148.1"/>
    <property type="molecule type" value="Genomic_DNA"/>
</dbReference>
<evidence type="ECO:0000313" key="2">
    <source>
        <dbReference type="Proteomes" id="UP001163321"/>
    </source>
</evidence>
<protein>
    <submittedName>
        <fullName evidence="1">Uncharacterized protein</fullName>
    </submittedName>
</protein>
<accession>A0ACC0VUF3</accession>
<gene>
    <name evidence="1" type="ORF">PsorP6_009996</name>
</gene>
<proteinExistence type="predicted"/>
<dbReference type="Proteomes" id="UP001163321">
    <property type="component" value="Chromosome 6"/>
</dbReference>
<organism evidence="1 2">
    <name type="scientific">Peronosclerospora sorghi</name>
    <dbReference type="NCBI Taxonomy" id="230839"/>
    <lineage>
        <taxon>Eukaryota</taxon>
        <taxon>Sar</taxon>
        <taxon>Stramenopiles</taxon>
        <taxon>Oomycota</taxon>
        <taxon>Peronosporomycetes</taxon>
        <taxon>Peronosporales</taxon>
        <taxon>Peronosporaceae</taxon>
        <taxon>Peronosclerospora</taxon>
    </lineage>
</organism>
<evidence type="ECO:0000313" key="1">
    <source>
        <dbReference type="EMBL" id="KAI9910148.1"/>
    </source>
</evidence>
<sequence>MITKRLEITAVEKMKSGTSSRPFPLSGSSIPESIAYSRESDATKDCERDSPAFRGLLHAASHSSCKQEILDSPYAFRRQTTMVMSMIWTTMM</sequence>
<comment type="caution">
    <text evidence="1">The sequence shown here is derived from an EMBL/GenBank/DDBJ whole genome shotgun (WGS) entry which is preliminary data.</text>
</comment>
<reference evidence="1 2" key="1">
    <citation type="journal article" date="2022" name="bioRxiv">
        <title>The genome of the oomycete Peronosclerospora sorghi, a cosmopolitan pathogen of maize and sorghum, is inflated with dispersed pseudogenes.</title>
        <authorList>
            <person name="Fletcher K."/>
            <person name="Martin F."/>
            <person name="Isakeit T."/>
            <person name="Cavanaugh K."/>
            <person name="Magill C."/>
            <person name="Michelmore R."/>
        </authorList>
    </citation>
    <scope>NUCLEOTIDE SEQUENCE [LARGE SCALE GENOMIC DNA]</scope>
    <source>
        <strain evidence="1">P6</strain>
    </source>
</reference>